<evidence type="ECO:0008006" key="4">
    <source>
        <dbReference type="Google" id="ProtNLM"/>
    </source>
</evidence>
<feature type="transmembrane region" description="Helical" evidence="1">
    <location>
        <begin position="99"/>
        <end position="117"/>
    </location>
</feature>
<feature type="transmembrane region" description="Helical" evidence="1">
    <location>
        <begin position="288"/>
        <end position="309"/>
    </location>
</feature>
<feature type="transmembrane region" description="Helical" evidence="1">
    <location>
        <begin position="253"/>
        <end position="276"/>
    </location>
</feature>
<sequence>MASSPSPEMLAQLTIYNLPPSPPNFDSIGRFFIAFGSTWTFLVFAGMIFCIFNHKNPILKIRCIPLSFGAILMLHCYWVLAQITYSVGMTMPIVLAYDIQYFFMGIYYPLGMALFYASNLRFLHVAKLQKQFTHPELRAREQKGHGDRTLLLFHMRNWGYTARVMFWIGIGIIFQIFLTIVMWFACRKYHPTFGLAGTEIKGSTLPEQLADLGRGWEWWPSLVWQLVWTWVVAPYLIWRSWGIRDTMGWRTQTIGCCLASLHAVPMFLIASYVPAFQNVNPYFSPSQWIHLSIMVFEIFTVFVPAYLVIQSWAVVRRVNASNNRWETASTTSSSVSSGSFTLVLDLKSFSSHTLSEKNKLDLLDEDLGDRLLTMTALDYVLRNNPTPLQSFSAMHDFSGENVAFLTRVARFRASWPVMPAGEQVLDVYNEALAIYTDFISTRDAEFPLNLSSRELKAQEAMFEHAARFVMGESAANAATPFDIETPAWETTSTFPPPSPAHPTDDGLVDFHHDHRHQYTGRVPDTFSLDVFDHIQSHIKYLVLTNTWPKFVSEMQQQARRRSDESNRTAVTGLSSQQSINSALSRRLAKLLRDMGL</sequence>
<dbReference type="InterPro" id="IPR044926">
    <property type="entry name" value="RGS_subdomain_2"/>
</dbReference>
<reference evidence="2" key="1">
    <citation type="journal article" date="2020" name="bioRxiv">
        <title>Whole genome comparisons of ergot fungi reveals the divergence and evolution of species within the genus Claviceps are the result of varying mechanisms driving genome evolution and host range expansion.</title>
        <authorList>
            <person name="Wyka S.A."/>
            <person name="Mondo S.J."/>
            <person name="Liu M."/>
            <person name="Dettman J."/>
            <person name="Nalam V."/>
            <person name="Broders K.D."/>
        </authorList>
    </citation>
    <scope>NUCLEOTIDE SEQUENCE</scope>
    <source>
        <strain evidence="2">CCC 602</strain>
    </source>
</reference>
<dbReference type="Gene3D" id="1.10.167.10">
    <property type="entry name" value="Regulator of G-protein Signalling 4, domain 2"/>
    <property type="match status" value="1"/>
</dbReference>
<dbReference type="AlphaFoldDB" id="A0A9P7N792"/>
<dbReference type="EMBL" id="SRPW01002384">
    <property type="protein sequence ID" value="KAG5993331.1"/>
    <property type="molecule type" value="Genomic_DNA"/>
</dbReference>
<keyword evidence="3" id="KW-1185">Reference proteome</keyword>
<feature type="transmembrane region" description="Helical" evidence="1">
    <location>
        <begin position="222"/>
        <end position="241"/>
    </location>
</feature>
<dbReference type="Proteomes" id="UP000748025">
    <property type="component" value="Unassembled WGS sequence"/>
</dbReference>
<keyword evidence="1" id="KW-0472">Membrane</keyword>
<name>A0A9P7N792_9HYPO</name>
<keyword evidence="1" id="KW-1133">Transmembrane helix</keyword>
<accession>A0A9P7N792</accession>
<protein>
    <recommendedName>
        <fullName evidence="4">RGS domain-containing protein</fullName>
    </recommendedName>
</protein>
<evidence type="ECO:0000256" key="1">
    <source>
        <dbReference type="SAM" id="Phobius"/>
    </source>
</evidence>
<dbReference type="SUPFAM" id="SSF48097">
    <property type="entry name" value="Regulator of G-protein signaling, RGS"/>
    <property type="match status" value="1"/>
</dbReference>
<evidence type="ECO:0000313" key="2">
    <source>
        <dbReference type="EMBL" id="KAG5993331.1"/>
    </source>
</evidence>
<proteinExistence type="predicted"/>
<dbReference type="OrthoDB" id="5313079at2759"/>
<feature type="transmembrane region" description="Helical" evidence="1">
    <location>
        <begin position="64"/>
        <end position="87"/>
    </location>
</feature>
<comment type="caution">
    <text evidence="2">The sequence shown here is derived from an EMBL/GenBank/DDBJ whole genome shotgun (WGS) entry which is preliminary data.</text>
</comment>
<feature type="transmembrane region" description="Helical" evidence="1">
    <location>
        <begin position="164"/>
        <end position="185"/>
    </location>
</feature>
<dbReference type="InterPro" id="IPR036305">
    <property type="entry name" value="RGS_sf"/>
</dbReference>
<evidence type="ECO:0000313" key="3">
    <source>
        <dbReference type="Proteomes" id="UP000748025"/>
    </source>
</evidence>
<organism evidence="2 3">
    <name type="scientific">Claviceps pusilla</name>
    <dbReference type="NCBI Taxonomy" id="123648"/>
    <lineage>
        <taxon>Eukaryota</taxon>
        <taxon>Fungi</taxon>
        <taxon>Dikarya</taxon>
        <taxon>Ascomycota</taxon>
        <taxon>Pezizomycotina</taxon>
        <taxon>Sordariomycetes</taxon>
        <taxon>Hypocreomycetidae</taxon>
        <taxon>Hypocreales</taxon>
        <taxon>Clavicipitaceae</taxon>
        <taxon>Claviceps</taxon>
    </lineage>
</organism>
<gene>
    <name evidence="2" type="ORF">E4U43_003535</name>
</gene>
<keyword evidence="1" id="KW-0812">Transmembrane</keyword>
<feature type="transmembrane region" description="Helical" evidence="1">
    <location>
        <begin position="28"/>
        <end position="52"/>
    </location>
</feature>